<name>A0A3R6I183_9BACT</name>
<evidence type="ECO:0000313" key="1">
    <source>
        <dbReference type="EMBL" id="RHH74025.1"/>
    </source>
</evidence>
<gene>
    <name evidence="1" type="ORF">DW191_19195</name>
</gene>
<dbReference type="Proteomes" id="UP000283732">
    <property type="component" value="Unassembled WGS sequence"/>
</dbReference>
<reference evidence="1 2" key="1">
    <citation type="submission" date="2018-08" db="EMBL/GenBank/DDBJ databases">
        <title>A genome reference for cultivated species of the human gut microbiota.</title>
        <authorList>
            <person name="Zou Y."/>
            <person name="Xue W."/>
            <person name="Luo G."/>
        </authorList>
    </citation>
    <scope>NUCLEOTIDE SEQUENCE [LARGE SCALE GENOMIC DNA]</scope>
    <source>
        <strain evidence="1 2">AM16-50</strain>
    </source>
</reference>
<organism evidence="1 2">
    <name type="scientific">Parabacteroides merdae</name>
    <dbReference type="NCBI Taxonomy" id="46503"/>
    <lineage>
        <taxon>Bacteria</taxon>
        <taxon>Pseudomonadati</taxon>
        <taxon>Bacteroidota</taxon>
        <taxon>Bacteroidia</taxon>
        <taxon>Bacteroidales</taxon>
        <taxon>Tannerellaceae</taxon>
        <taxon>Parabacteroides</taxon>
    </lineage>
</organism>
<dbReference type="EMBL" id="QRKC01000015">
    <property type="protein sequence ID" value="RHH74025.1"/>
    <property type="molecule type" value="Genomic_DNA"/>
</dbReference>
<sequence length="105" mass="12230">MNTNEIKIDGKVYKLGCNLHTRLLYERMAGKILGDNMLTLEHIIFFYAVLVSFNKSVFDIEFDKFVDLLSEDEKKIEEFASWEIAYFKSLSLLSEPPDENDKKKG</sequence>
<proteinExistence type="predicted"/>
<dbReference type="RefSeq" id="WP_122291616.1">
    <property type="nucleotide sequence ID" value="NZ_QRKC01000015.1"/>
</dbReference>
<evidence type="ECO:0000313" key="2">
    <source>
        <dbReference type="Proteomes" id="UP000283732"/>
    </source>
</evidence>
<comment type="caution">
    <text evidence="1">The sequence shown here is derived from an EMBL/GenBank/DDBJ whole genome shotgun (WGS) entry which is preliminary data.</text>
</comment>
<protein>
    <submittedName>
        <fullName evidence="1">Uncharacterized protein</fullName>
    </submittedName>
</protein>
<accession>A0A3R6I183</accession>
<dbReference type="AlphaFoldDB" id="A0A3R6I183"/>